<name>A0A7J7FZS6_CAMSI</name>
<reference evidence="1 2" key="2">
    <citation type="submission" date="2020-07" db="EMBL/GenBank/DDBJ databases">
        <title>Genome assembly of wild tea tree DASZ reveals pedigree and selection history of tea varieties.</title>
        <authorList>
            <person name="Zhang W."/>
        </authorList>
    </citation>
    <scope>NUCLEOTIDE SEQUENCE [LARGE SCALE GENOMIC DNA]</scope>
    <source>
        <strain evidence="2">cv. G240</strain>
        <tissue evidence="1">Leaf</tissue>
    </source>
</reference>
<proteinExistence type="predicted"/>
<dbReference type="Proteomes" id="UP000593564">
    <property type="component" value="Unassembled WGS sequence"/>
</dbReference>
<keyword evidence="2" id="KW-1185">Reference proteome</keyword>
<dbReference type="AlphaFoldDB" id="A0A7J7FZS6"/>
<evidence type="ECO:0000313" key="1">
    <source>
        <dbReference type="EMBL" id="KAF5932496.1"/>
    </source>
</evidence>
<protein>
    <submittedName>
        <fullName evidence="1">Uncharacterized protein</fullName>
    </submittedName>
</protein>
<accession>A0A7J7FZS6</accession>
<organism evidence="1 2">
    <name type="scientific">Camellia sinensis</name>
    <name type="common">Tea plant</name>
    <name type="synonym">Thea sinensis</name>
    <dbReference type="NCBI Taxonomy" id="4442"/>
    <lineage>
        <taxon>Eukaryota</taxon>
        <taxon>Viridiplantae</taxon>
        <taxon>Streptophyta</taxon>
        <taxon>Embryophyta</taxon>
        <taxon>Tracheophyta</taxon>
        <taxon>Spermatophyta</taxon>
        <taxon>Magnoliopsida</taxon>
        <taxon>eudicotyledons</taxon>
        <taxon>Gunneridae</taxon>
        <taxon>Pentapetalae</taxon>
        <taxon>asterids</taxon>
        <taxon>Ericales</taxon>
        <taxon>Theaceae</taxon>
        <taxon>Camellia</taxon>
    </lineage>
</organism>
<sequence>MKMSQLDIDRIAKLNKPINTDETIRLKKVAAKLQDKVEYVSQRWESGLL</sequence>
<dbReference type="EMBL" id="JACBKZ010000014">
    <property type="protein sequence ID" value="KAF5932496.1"/>
    <property type="molecule type" value="Genomic_DNA"/>
</dbReference>
<comment type="caution">
    <text evidence="1">The sequence shown here is derived from an EMBL/GenBank/DDBJ whole genome shotgun (WGS) entry which is preliminary data.</text>
</comment>
<reference evidence="2" key="1">
    <citation type="journal article" date="2020" name="Nat. Commun.">
        <title>Genome assembly of wild tea tree DASZ reveals pedigree and selection history of tea varieties.</title>
        <authorList>
            <person name="Zhang W."/>
            <person name="Zhang Y."/>
            <person name="Qiu H."/>
            <person name="Guo Y."/>
            <person name="Wan H."/>
            <person name="Zhang X."/>
            <person name="Scossa F."/>
            <person name="Alseekh S."/>
            <person name="Zhang Q."/>
            <person name="Wang P."/>
            <person name="Xu L."/>
            <person name="Schmidt M.H."/>
            <person name="Jia X."/>
            <person name="Li D."/>
            <person name="Zhu A."/>
            <person name="Guo F."/>
            <person name="Chen W."/>
            <person name="Ni D."/>
            <person name="Usadel B."/>
            <person name="Fernie A.R."/>
            <person name="Wen W."/>
        </authorList>
    </citation>
    <scope>NUCLEOTIDE SEQUENCE [LARGE SCALE GENOMIC DNA]</scope>
    <source>
        <strain evidence="2">cv. G240</strain>
    </source>
</reference>
<evidence type="ECO:0000313" key="2">
    <source>
        <dbReference type="Proteomes" id="UP000593564"/>
    </source>
</evidence>
<gene>
    <name evidence="1" type="ORF">HYC85_028667</name>
</gene>